<name>Q24C03_TETTS</name>
<dbReference type="InParanoid" id="Q24C03"/>
<keyword evidence="1" id="KW-0175">Coiled coil</keyword>
<dbReference type="OrthoDB" id="331948at2759"/>
<dbReference type="EMBL" id="GG662374">
    <property type="protein sequence ID" value="EAS05299.2"/>
    <property type="molecule type" value="Genomic_DNA"/>
</dbReference>
<accession>Q24C03</accession>
<dbReference type="eggNOG" id="KOG1315">
    <property type="taxonomic scope" value="Eukaryota"/>
</dbReference>
<proteinExistence type="predicted"/>
<evidence type="ECO:0000313" key="2">
    <source>
        <dbReference type="EMBL" id="EAS05299.2"/>
    </source>
</evidence>
<dbReference type="Proteomes" id="UP000009168">
    <property type="component" value="Unassembled WGS sequence"/>
</dbReference>
<feature type="coiled-coil region" evidence="1">
    <location>
        <begin position="107"/>
        <end position="134"/>
    </location>
</feature>
<dbReference type="AlphaFoldDB" id="Q24C03"/>
<dbReference type="GeneID" id="7835971"/>
<dbReference type="RefSeq" id="XP_001025544.2">
    <property type="nucleotide sequence ID" value="XM_001025544.2"/>
</dbReference>
<sequence>MLSNVTTIEQLEKIKEQLDNGNQKDKLSVLDNVESNQNVYDLGKRKNFYQVFGQNPILWLLPVFGESGRPYGDGVAWNKNSFQKQITLETKDLQANLKDQGVSIKSDENKQQNQQSYEQNQDQLNQNNQSLNNQQLNQSFINQQSNKSFVNQQNNANQSNNPLNITQNNNNSFFQEYQSSLIINLLNNTQSQTNVGNQVHSNLQNVSPKQTIYQIQSRYQVQN</sequence>
<reference evidence="3" key="1">
    <citation type="journal article" date="2006" name="PLoS Biol.">
        <title>Macronuclear genome sequence of the ciliate Tetrahymena thermophila, a model eukaryote.</title>
        <authorList>
            <person name="Eisen J.A."/>
            <person name="Coyne R.S."/>
            <person name="Wu M."/>
            <person name="Wu D."/>
            <person name="Thiagarajan M."/>
            <person name="Wortman J.R."/>
            <person name="Badger J.H."/>
            <person name="Ren Q."/>
            <person name="Amedeo P."/>
            <person name="Jones K.M."/>
            <person name="Tallon L.J."/>
            <person name="Delcher A.L."/>
            <person name="Salzberg S.L."/>
            <person name="Silva J.C."/>
            <person name="Haas B.J."/>
            <person name="Majoros W.H."/>
            <person name="Farzad M."/>
            <person name="Carlton J.M."/>
            <person name="Smith R.K. Jr."/>
            <person name="Garg J."/>
            <person name="Pearlman R.E."/>
            <person name="Karrer K.M."/>
            <person name="Sun L."/>
            <person name="Manning G."/>
            <person name="Elde N.C."/>
            <person name="Turkewitz A.P."/>
            <person name="Asai D.J."/>
            <person name="Wilkes D.E."/>
            <person name="Wang Y."/>
            <person name="Cai H."/>
            <person name="Collins K."/>
            <person name="Stewart B.A."/>
            <person name="Lee S.R."/>
            <person name="Wilamowska K."/>
            <person name="Weinberg Z."/>
            <person name="Ruzzo W.L."/>
            <person name="Wloga D."/>
            <person name="Gaertig J."/>
            <person name="Frankel J."/>
            <person name="Tsao C.-C."/>
            <person name="Gorovsky M.A."/>
            <person name="Keeling P.J."/>
            <person name="Waller R.F."/>
            <person name="Patron N.J."/>
            <person name="Cherry J.M."/>
            <person name="Stover N.A."/>
            <person name="Krieger C.J."/>
            <person name="del Toro C."/>
            <person name="Ryder H.F."/>
            <person name="Williamson S.C."/>
            <person name="Barbeau R.A."/>
            <person name="Hamilton E.P."/>
            <person name="Orias E."/>
        </authorList>
    </citation>
    <scope>NUCLEOTIDE SEQUENCE [LARGE SCALE GENOMIC DNA]</scope>
    <source>
        <strain evidence="3">SB210</strain>
    </source>
</reference>
<protein>
    <submittedName>
        <fullName evidence="2">DHHC zinc finger protein</fullName>
    </submittedName>
</protein>
<evidence type="ECO:0000256" key="1">
    <source>
        <dbReference type="SAM" id="Coils"/>
    </source>
</evidence>
<gene>
    <name evidence="2" type="ORF">TTHERM_01020670</name>
</gene>
<dbReference type="KEGG" id="tet:TTHERM_01020670"/>
<evidence type="ECO:0000313" key="3">
    <source>
        <dbReference type="Proteomes" id="UP000009168"/>
    </source>
</evidence>
<dbReference type="HOGENOM" id="CLU_057972_0_0_1"/>
<keyword evidence="3" id="KW-1185">Reference proteome</keyword>
<organism evidence="2 3">
    <name type="scientific">Tetrahymena thermophila (strain SB210)</name>
    <dbReference type="NCBI Taxonomy" id="312017"/>
    <lineage>
        <taxon>Eukaryota</taxon>
        <taxon>Sar</taxon>
        <taxon>Alveolata</taxon>
        <taxon>Ciliophora</taxon>
        <taxon>Intramacronucleata</taxon>
        <taxon>Oligohymenophorea</taxon>
        <taxon>Hymenostomatida</taxon>
        <taxon>Tetrahymenina</taxon>
        <taxon>Tetrahymenidae</taxon>
        <taxon>Tetrahymena</taxon>
    </lineage>
</organism>